<keyword evidence="9" id="KW-0808">Transferase</keyword>
<evidence type="ECO:0000259" key="8">
    <source>
        <dbReference type="Pfam" id="PF01425"/>
    </source>
</evidence>
<gene>
    <name evidence="7 9" type="primary">gatA</name>
    <name evidence="9" type="ORF">FRY97_02640</name>
</gene>
<keyword evidence="3 7" id="KW-0436">Ligase</keyword>
<evidence type="ECO:0000256" key="5">
    <source>
        <dbReference type="ARBA" id="ARBA00022840"/>
    </source>
</evidence>
<keyword evidence="6 7" id="KW-0648">Protein biosynthesis</keyword>
<accession>A0A5C6S0E4</accession>
<dbReference type="HAMAP" id="MF_00120">
    <property type="entry name" value="GatA"/>
    <property type="match status" value="1"/>
</dbReference>
<dbReference type="InterPro" id="IPR004412">
    <property type="entry name" value="GatA"/>
</dbReference>
<dbReference type="PANTHER" id="PTHR11895:SF7">
    <property type="entry name" value="GLUTAMYL-TRNA(GLN) AMIDOTRANSFERASE SUBUNIT A, MITOCHONDRIAL"/>
    <property type="match status" value="1"/>
</dbReference>
<dbReference type="GO" id="GO:0050567">
    <property type="term" value="F:glutaminyl-tRNA synthase (glutamine-hydrolyzing) activity"/>
    <property type="evidence" value="ECO:0007669"/>
    <property type="project" value="UniProtKB-UniRule"/>
</dbReference>
<comment type="caution">
    <text evidence="9">The sequence shown here is derived from an EMBL/GenBank/DDBJ whole genome shotgun (WGS) entry which is preliminary data.</text>
</comment>
<comment type="catalytic activity">
    <reaction evidence="7">
        <text>L-glutamyl-tRNA(Gln) + L-glutamine + ATP + H2O = L-glutaminyl-tRNA(Gln) + L-glutamate + ADP + phosphate + H(+)</text>
        <dbReference type="Rhea" id="RHEA:17521"/>
        <dbReference type="Rhea" id="RHEA-COMP:9681"/>
        <dbReference type="Rhea" id="RHEA-COMP:9684"/>
        <dbReference type="ChEBI" id="CHEBI:15377"/>
        <dbReference type="ChEBI" id="CHEBI:15378"/>
        <dbReference type="ChEBI" id="CHEBI:29985"/>
        <dbReference type="ChEBI" id="CHEBI:30616"/>
        <dbReference type="ChEBI" id="CHEBI:43474"/>
        <dbReference type="ChEBI" id="CHEBI:58359"/>
        <dbReference type="ChEBI" id="CHEBI:78520"/>
        <dbReference type="ChEBI" id="CHEBI:78521"/>
        <dbReference type="ChEBI" id="CHEBI:456216"/>
        <dbReference type="EC" id="6.3.5.7"/>
    </reaction>
</comment>
<dbReference type="OrthoDB" id="9811471at2"/>
<name>A0A5C6S0E4_9BACT</name>
<dbReference type="Pfam" id="PF01425">
    <property type="entry name" value="Amidase"/>
    <property type="match status" value="1"/>
</dbReference>
<proteinExistence type="inferred from homology"/>
<dbReference type="SUPFAM" id="SSF75304">
    <property type="entry name" value="Amidase signature (AS) enzymes"/>
    <property type="match status" value="1"/>
</dbReference>
<dbReference type="GO" id="GO:0030956">
    <property type="term" value="C:glutamyl-tRNA(Gln) amidotransferase complex"/>
    <property type="evidence" value="ECO:0007669"/>
    <property type="project" value="InterPro"/>
</dbReference>
<comment type="similarity">
    <text evidence="7">Belongs to the amidase family. GatA subfamily.</text>
</comment>
<dbReference type="GO" id="GO:0005524">
    <property type="term" value="F:ATP binding"/>
    <property type="evidence" value="ECO:0007669"/>
    <property type="project" value="UniProtKB-KW"/>
</dbReference>
<dbReference type="RefSeq" id="WP_147165874.1">
    <property type="nucleotide sequence ID" value="NZ_VOOR01000004.1"/>
</dbReference>
<dbReference type="InterPro" id="IPR036928">
    <property type="entry name" value="AS_sf"/>
</dbReference>
<evidence type="ECO:0000256" key="6">
    <source>
        <dbReference type="ARBA" id="ARBA00022917"/>
    </source>
</evidence>
<dbReference type="InterPro" id="IPR023631">
    <property type="entry name" value="Amidase_dom"/>
</dbReference>
<feature type="domain" description="Amidase" evidence="8">
    <location>
        <begin position="24"/>
        <end position="466"/>
    </location>
</feature>
<dbReference type="GO" id="GO:0016740">
    <property type="term" value="F:transferase activity"/>
    <property type="evidence" value="ECO:0007669"/>
    <property type="project" value="UniProtKB-KW"/>
</dbReference>
<dbReference type="EMBL" id="VOOR01000004">
    <property type="protein sequence ID" value="TXB68296.1"/>
    <property type="molecule type" value="Genomic_DNA"/>
</dbReference>
<evidence type="ECO:0000256" key="7">
    <source>
        <dbReference type="HAMAP-Rule" id="MF_00120"/>
    </source>
</evidence>
<keyword evidence="10" id="KW-1185">Reference proteome</keyword>
<dbReference type="GO" id="GO:0006412">
    <property type="term" value="P:translation"/>
    <property type="evidence" value="ECO:0007669"/>
    <property type="project" value="UniProtKB-UniRule"/>
</dbReference>
<keyword evidence="5 7" id="KW-0067">ATP-binding</keyword>
<comment type="subunit">
    <text evidence="1 7">Heterotrimer of A, B and C subunits.</text>
</comment>
<evidence type="ECO:0000313" key="9">
    <source>
        <dbReference type="EMBL" id="TXB68296.1"/>
    </source>
</evidence>
<feature type="active site" description="Charge relay system" evidence="7">
    <location>
        <position position="153"/>
    </location>
</feature>
<evidence type="ECO:0000256" key="2">
    <source>
        <dbReference type="ARBA" id="ARBA00014428"/>
    </source>
</evidence>
<feature type="active site" description="Acyl-ester intermediate" evidence="7">
    <location>
        <position position="177"/>
    </location>
</feature>
<dbReference type="PANTHER" id="PTHR11895">
    <property type="entry name" value="TRANSAMIDASE"/>
    <property type="match status" value="1"/>
</dbReference>
<dbReference type="InterPro" id="IPR000120">
    <property type="entry name" value="Amidase"/>
</dbReference>
<feature type="active site" description="Charge relay system" evidence="7">
    <location>
        <position position="78"/>
    </location>
</feature>
<dbReference type="AlphaFoldDB" id="A0A5C6S0E4"/>
<dbReference type="Proteomes" id="UP000321580">
    <property type="component" value="Unassembled WGS sequence"/>
</dbReference>
<organism evidence="9 10">
    <name type="scientific">Phaeodactylibacter luteus</name>
    <dbReference type="NCBI Taxonomy" id="1564516"/>
    <lineage>
        <taxon>Bacteria</taxon>
        <taxon>Pseudomonadati</taxon>
        <taxon>Bacteroidota</taxon>
        <taxon>Saprospiria</taxon>
        <taxon>Saprospirales</taxon>
        <taxon>Haliscomenobacteraceae</taxon>
        <taxon>Phaeodactylibacter</taxon>
    </lineage>
</organism>
<evidence type="ECO:0000256" key="4">
    <source>
        <dbReference type="ARBA" id="ARBA00022741"/>
    </source>
</evidence>
<evidence type="ECO:0000256" key="1">
    <source>
        <dbReference type="ARBA" id="ARBA00011123"/>
    </source>
</evidence>
<dbReference type="EC" id="6.3.5.7" evidence="7"/>
<keyword evidence="4 7" id="KW-0547">Nucleotide-binding</keyword>
<evidence type="ECO:0000256" key="3">
    <source>
        <dbReference type="ARBA" id="ARBA00022598"/>
    </source>
</evidence>
<sequence>MPRFSALAEVRRAMSEEGLTCEQLVQYYLGQIEATASLNIYVEVYAAEALQRAREQDALYQADPSAVGRLHGMILSHKDVICYAGHGVQAGSRILEGFKSLFSATAVERLLAEGAIFIGRVNCDEFAMGSSNETSWFGPTRNAADPGRVPGGSSGGSAVAVQADTCLASLGSDTGGSVRQPASFCGVVGLKPTYARISRYGLLAYGSSFDQIGTLTHSVADAGLLLEIMAGPDEYDATVSHEPVEAYADCPAPGKPLRLAYYPEALEHPSIQPEVKAAAQGFMQQLEAAGHTVDPVAFGLLDYMIPAYYVLTTAEASSNLSRYDGIRYGYRSADAGDLLSTYKQSRAAGFGPEVKRRIMLGTFVLSAGYYDAYYTKAQRVRRLIKDRTDEIFADYDFILMPAAPTTAWPFGAKSEDPVEMYLADIFTVQANMVGAPAVCIPAGTDAAGLPIGMQLMGPKHSEAALLGLAKALHGQ</sequence>
<reference evidence="9 10" key="1">
    <citation type="submission" date="2019-08" db="EMBL/GenBank/DDBJ databases">
        <title>Genome of Phaeodactylibacter luteus.</title>
        <authorList>
            <person name="Bowman J.P."/>
        </authorList>
    </citation>
    <scope>NUCLEOTIDE SEQUENCE [LARGE SCALE GENOMIC DNA]</scope>
    <source>
        <strain evidence="9 10">KCTC 42180</strain>
    </source>
</reference>
<dbReference type="NCBIfam" id="TIGR00132">
    <property type="entry name" value="gatA"/>
    <property type="match status" value="1"/>
</dbReference>
<evidence type="ECO:0000313" key="10">
    <source>
        <dbReference type="Proteomes" id="UP000321580"/>
    </source>
</evidence>
<protein>
    <recommendedName>
        <fullName evidence="2 7">Glutamyl-tRNA(Gln) amidotransferase subunit A</fullName>
        <shortName evidence="7">Glu-ADT subunit A</shortName>
        <ecNumber evidence="7">6.3.5.7</ecNumber>
    </recommendedName>
</protein>
<comment type="function">
    <text evidence="7">Allows the formation of correctly charged Gln-tRNA(Gln) through the transamidation of misacylated Glu-tRNA(Gln) in organisms which lack glutaminyl-tRNA synthetase. The reaction takes place in the presence of glutamine and ATP through an activated gamma-phospho-Glu-tRNA(Gln).</text>
</comment>
<dbReference type="Gene3D" id="3.90.1300.10">
    <property type="entry name" value="Amidase signature (AS) domain"/>
    <property type="match status" value="1"/>
</dbReference>